<dbReference type="CDD" id="cd06080">
    <property type="entry name" value="PWWP_MUM1-like"/>
    <property type="match status" value="1"/>
</dbReference>
<feature type="compositionally biased region" description="Polar residues" evidence="1">
    <location>
        <begin position="74"/>
        <end position="83"/>
    </location>
</feature>
<dbReference type="Proteomes" id="UP000515158">
    <property type="component" value="Unplaced"/>
</dbReference>
<feature type="compositionally biased region" description="Basic and acidic residues" evidence="1">
    <location>
        <begin position="50"/>
        <end position="65"/>
    </location>
</feature>
<feature type="compositionally biased region" description="Polar residues" evidence="1">
    <location>
        <begin position="13"/>
        <end position="23"/>
    </location>
</feature>
<sequence length="442" mass="50108">MRVSKRKKDNEAEATTDTTSDLPETSEIETTKTQSEPKRRSTRLSLKPTVPEEAKQDQVKKETKKSNSRPRLSGSGTVKTQAPSVTTTAEATVEYTSDGMSFEDVTDADDDMLPDIVMDSPTKEKKYSKDDIVWAPHRNVYWPAIVTSVKPPNVCFLYVNDSGEHVFRKQARQLISFDSSLKNLELKNLGEKDGNLDEKEGARFKEAYDLVKKYLMKRKFNSNINARRFLTLNQNDKMAQAKTCLLRLTGSFEGFDDEEDKLDEDMADNVCNSDDEGSGTDELSESKLHTDGRSPNEKAKVKEILRDLETLPSSMTVSSEQYKEMKKEAINLLAVIRSTDCFNHLEQIRNGSIMSSRHQKYFKQELVQGGLGPFTLFEDLTTELLTALDQHCDKFDSPNYKQAVMLPEAIIYAITKVMDCSKLDAKRHFHKTCKKVGVMDQD</sequence>
<proteinExistence type="predicted"/>
<feature type="compositionally biased region" description="Acidic residues" evidence="1">
    <location>
        <begin position="267"/>
        <end position="283"/>
    </location>
</feature>
<feature type="compositionally biased region" description="Basic and acidic residues" evidence="1">
    <location>
        <begin position="284"/>
        <end position="297"/>
    </location>
</feature>
<dbReference type="KEGG" id="tpal:117645982"/>
<organism evidence="3">
    <name type="scientific">Thrips palmi</name>
    <name type="common">Melon thrips</name>
    <dbReference type="NCBI Taxonomy" id="161013"/>
    <lineage>
        <taxon>Eukaryota</taxon>
        <taxon>Metazoa</taxon>
        <taxon>Ecdysozoa</taxon>
        <taxon>Arthropoda</taxon>
        <taxon>Hexapoda</taxon>
        <taxon>Insecta</taxon>
        <taxon>Pterygota</taxon>
        <taxon>Neoptera</taxon>
        <taxon>Paraneoptera</taxon>
        <taxon>Thysanoptera</taxon>
        <taxon>Terebrantia</taxon>
        <taxon>Thripoidea</taxon>
        <taxon>Thripidae</taxon>
        <taxon>Thrips</taxon>
    </lineage>
</organism>
<dbReference type="OrthoDB" id="8196294at2759"/>
<accession>A0A6P8YXV5</accession>
<feature type="region of interest" description="Disordered" evidence="1">
    <location>
        <begin position="1"/>
        <end position="90"/>
    </location>
</feature>
<reference evidence="3" key="1">
    <citation type="submission" date="2025-08" db="UniProtKB">
        <authorList>
            <consortium name="RefSeq"/>
        </authorList>
    </citation>
    <scope>IDENTIFICATION</scope>
    <source>
        <tissue evidence="3">Total insect</tissue>
    </source>
</reference>
<dbReference type="AlphaFoldDB" id="A0A6P8YXV5"/>
<protein>
    <submittedName>
        <fullName evidence="3">Uncharacterized protein LOC117645982</fullName>
    </submittedName>
</protein>
<dbReference type="InParanoid" id="A0A6P8YXV5"/>
<feature type="region of interest" description="Disordered" evidence="1">
    <location>
        <begin position="267"/>
        <end position="297"/>
    </location>
</feature>
<evidence type="ECO:0000256" key="1">
    <source>
        <dbReference type="SAM" id="MobiDB-lite"/>
    </source>
</evidence>
<name>A0A6P8YXV5_THRPL</name>
<dbReference type="GeneID" id="117645982"/>
<keyword evidence="2" id="KW-1185">Reference proteome</keyword>
<gene>
    <name evidence="3" type="primary">LOC117645982</name>
</gene>
<dbReference type="RefSeq" id="XP_034242470.1">
    <property type="nucleotide sequence ID" value="XM_034386579.1"/>
</dbReference>
<dbReference type="InterPro" id="IPR035504">
    <property type="entry name" value="MUM1-like_PWWP"/>
</dbReference>
<evidence type="ECO:0000313" key="3">
    <source>
        <dbReference type="RefSeq" id="XP_034242470.1"/>
    </source>
</evidence>
<evidence type="ECO:0000313" key="2">
    <source>
        <dbReference type="Proteomes" id="UP000515158"/>
    </source>
</evidence>